<accession>A0A166SNK1</accession>
<evidence type="ECO:0000313" key="4">
    <source>
        <dbReference type="Proteomes" id="UP000076532"/>
    </source>
</evidence>
<feature type="domain" description="DUF6533" evidence="2">
    <location>
        <begin position="21"/>
        <end position="66"/>
    </location>
</feature>
<feature type="transmembrane region" description="Helical" evidence="1">
    <location>
        <begin position="177"/>
        <end position="196"/>
    </location>
</feature>
<keyword evidence="1" id="KW-1133">Transmembrane helix</keyword>
<evidence type="ECO:0000259" key="2">
    <source>
        <dbReference type="Pfam" id="PF20151"/>
    </source>
</evidence>
<feature type="transmembrane region" description="Helical" evidence="1">
    <location>
        <begin position="119"/>
        <end position="140"/>
    </location>
</feature>
<feature type="transmembrane region" description="Helical" evidence="1">
    <location>
        <begin position="217"/>
        <end position="238"/>
    </location>
</feature>
<gene>
    <name evidence="3" type="ORF">FIBSPDRAFT_1038696</name>
</gene>
<sequence>MPQSLLPQGAEDVFGIYQTRYMGFAAFSILVWDHILTFPDEVTYIWKRRKTLLTSLFLINRYLMPLGFIVNLVAYTLQSWGIEACNYVRYEGVMSAIGIEIVGVMMLVRIYALYMNRPWVSRGVAFILFVETAMNVYIIIDGEAVPHWSSENQGLSYAVHSCSMIYATSQVAASACAWLPLLYDTIVFLLTLHRAIPSFRTSYQTRDLMGTIFRDGLLYYVTICAVTLTPTLMIVLAPTGIKNMTAQLELLITVTMMSRITLSLRKRADTYIGAFEDVDTPDVDMIFACAAQRTTIPPSSGISVGDRYTQNLARPSTVHFTPSQVPETWPLGIYEMHRVQSLPRVTHPIAYKEENRR</sequence>
<dbReference type="Pfam" id="PF20151">
    <property type="entry name" value="DUF6533"/>
    <property type="match status" value="1"/>
</dbReference>
<dbReference type="InterPro" id="IPR045340">
    <property type="entry name" value="DUF6533"/>
</dbReference>
<dbReference type="OrthoDB" id="3354157at2759"/>
<name>A0A166SNK1_9AGAM</name>
<evidence type="ECO:0000313" key="3">
    <source>
        <dbReference type="EMBL" id="KZP29653.1"/>
    </source>
</evidence>
<keyword evidence="4" id="KW-1185">Reference proteome</keyword>
<evidence type="ECO:0000256" key="1">
    <source>
        <dbReference type="SAM" id="Phobius"/>
    </source>
</evidence>
<feature type="transmembrane region" description="Helical" evidence="1">
    <location>
        <begin position="93"/>
        <end position="112"/>
    </location>
</feature>
<reference evidence="3 4" key="1">
    <citation type="journal article" date="2016" name="Mol. Biol. Evol.">
        <title>Comparative Genomics of Early-Diverging Mushroom-Forming Fungi Provides Insights into the Origins of Lignocellulose Decay Capabilities.</title>
        <authorList>
            <person name="Nagy L.G."/>
            <person name="Riley R."/>
            <person name="Tritt A."/>
            <person name="Adam C."/>
            <person name="Daum C."/>
            <person name="Floudas D."/>
            <person name="Sun H."/>
            <person name="Yadav J.S."/>
            <person name="Pangilinan J."/>
            <person name="Larsson K.H."/>
            <person name="Matsuura K."/>
            <person name="Barry K."/>
            <person name="Labutti K."/>
            <person name="Kuo R."/>
            <person name="Ohm R.A."/>
            <person name="Bhattacharya S.S."/>
            <person name="Shirouzu T."/>
            <person name="Yoshinaga Y."/>
            <person name="Martin F.M."/>
            <person name="Grigoriev I.V."/>
            <person name="Hibbett D.S."/>
        </authorList>
    </citation>
    <scope>NUCLEOTIDE SEQUENCE [LARGE SCALE GENOMIC DNA]</scope>
    <source>
        <strain evidence="3 4">CBS 109695</strain>
    </source>
</reference>
<keyword evidence="1" id="KW-0472">Membrane</keyword>
<keyword evidence="1" id="KW-0812">Transmembrane</keyword>
<dbReference type="EMBL" id="KV417497">
    <property type="protein sequence ID" value="KZP29653.1"/>
    <property type="molecule type" value="Genomic_DNA"/>
</dbReference>
<feature type="transmembrane region" description="Helical" evidence="1">
    <location>
        <begin position="20"/>
        <end position="39"/>
    </location>
</feature>
<dbReference type="AlphaFoldDB" id="A0A166SNK1"/>
<organism evidence="3 4">
    <name type="scientific">Athelia psychrophila</name>
    <dbReference type="NCBI Taxonomy" id="1759441"/>
    <lineage>
        <taxon>Eukaryota</taxon>
        <taxon>Fungi</taxon>
        <taxon>Dikarya</taxon>
        <taxon>Basidiomycota</taxon>
        <taxon>Agaricomycotina</taxon>
        <taxon>Agaricomycetes</taxon>
        <taxon>Agaricomycetidae</taxon>
        <taxon>Atheliales</taxon>
        <taxon>Atheliaceae</taxon>
        <taxon>Athelia</taxon>
    </lineage>
</organism>
<feature type="transmembrane region" description="Helical" evidence="1">
    <location>
        <begin position="51"/>
        <end position="73"/>
    </location>
</feature>
<protein>
    <recommendedName>
        <fullName evidence="2">DUF6533 domain-containing protein</fullName>
    </recommendedName>
</protein>
<dbReference type="Proteomes" id="UP000076532">
    <property type="component" value="Unassembled WGS sequence"/>
</dbReference>
<proteinExistence type="predicted"/>